<protein>
    <recommendedName>
        <fullName evidence="3">Integrase catalytic domain-containing protein</fullName>
    </recommendedName>
</protein>
<dbReference type="OrthoDB" id="7691805at2759"/>
<name>A0A1B7MFR5_9AGAM</name>
<accession>A0A1B7MFR5</accession>
<sequence length="57" mass="6692">MEMMAQTGHRYFITFIDAYSHHLVVRLIKAKDEVLGLTKAYFERAKVKTGECPNYLR</sequence>
<evidence type="ECO:0000313" key="1">
    <source>
        <dbReference type="EMBL" id="OAX31444.1"/>
    </source>
</evidence>
<reference evidence="1 2" key="1">
    <citation type="submission" date="2016-06" db="EMBL/GenBank/DDBJ databases">
        <title>Comparative genomics of the ectomycorrhizal sister species Rhizopogon vinicolor and Rhizopogon vesiculosus (Basidiomycota: Boletales) reveals a divergence of the mating type B locus.</title>
        <authorList>
            <consortium name="DOE Joint Genome Institute"/>
            <person name="Mujic A.B."/>
            <person name="Kuo A."/>
            <person name="Tritt A."/>
            <person name="Lipzen A."/>
            <person name="Chen C."/>
            <person name="Johnson J."/>
            <person name="Sharma A."/>
            <person name="Barry K."/>
            <person name="Grigoriev I.V."/>
            <person name="Spatafora J.W."/>
        </authorList>
    </citation>
    <scope>NUCLEOTIDE SEQUENCE [LARGE SCALE GENOMIC DNA]</scope>
    <source>
        <strain evidence="1 2">AM-OR11-026</strain>
    </source>
</reference>
<organism evidence="1 2">
    <name type="scientific">Rhizopogon vinicolor AM-OR11-026</name>
    <dbReference type="NCBI Taxonomy" id="1314800"/>
    <lineage>
        <taxon>Eukaryota</taxon>
        <taxon>Fungi</taxon>
        <taxon>Dikarya</taxon>
        <taxon>Basidiomycota</taxon>
        <taxon>Agaricomycotina</taxon>
        <taxon>Agaricomycetes</taxon>
        <taxon>Agaricomycetidae</taxon>
        <taxon>Boletales</taxon>
        <taxon>Suillineae</taxon>
        <taxon>Rhizopogonaceae</taxon>
        <taxon>Rhizopogon</taxon>
    </lineage>
</organism>
<dbReference type="EMBL" id="KV449398">
    <property type="protein sequence ID" value="OAX31444.1"/>
    <property type="molecule type" value="Genomic_DNA"/>
</dbReference>
<dbReference type="Proteomes" id="UP000092154">
    <property type="component" value="Unassembled WGS sequence"/>
</dbReference>
<feature type="non-terminal residue" evidence="1">
    <location>
        <position position="57"/>
    </location>
</feature>
<keyword evidence="2" id="KW-1185">Reference proteome</keyword>
<gene>
    <name evidence="1" type="ORF">K503DRAFT_669294</name>
</gene>
<evidence type="ECO:0008006" key="3">
    <source>
        <dbReference type="Google" id="ProtNLM"/>
    </source>
</evidence>
<dbReference type="AlphaFoldDB" id="A0A1B7MFR5"/>
<evidence type="ECO:0000313" key="2">
    <source>
        <dbReference type="Proteomes" id="UP000092154"/>
    </source>
</evidence>
<proteinExistence type="predicted"/>
<dbReference type="InParanoid" id="A0A1B7MFR5"/>